<comment type="caution">
    <text evidence="2">The sequence shown here is derived from an EMBL/GenBank/DDBJ whole genome shotgun (WGS) entry which is preliminary data.</text>
</comment>
<dbReference type="Proteomes" id="UP000265520">
    <property type="component" value="Unassembled WGS sequence"/>
</dbReference>
<dbReference type="EMBL" id="LXQA010695173">
    <property type="protein sequence ID" value="MCI66426.1"/>
    <property type="molecule type" value="Genomic_DNA"/>
</dbReference>
<organism evidence="2 3">
    <name type="scientific">Trifolium medium</name>
    <dbReference type="NCBI Taxonomy" id="97028"/>
    <lineage>
        <taxon>Eukaryota</taxon>
        <taxon>Viridiplantae</taxon>
        <taxon>Streptophyta</taxon>
        <taxon>Embryophyta</taxon>
        <taxon>Tracheophyta</taxon>
        <taxon>Spermatophyta</taxon>
        <taxon>Magnoliopsida</taxon>
        <taxon>eudicotyledons</taxon>
        <taxon>Gunneridae</taxon>
        <taxon>Pentapetalae</taxon>
        <taxon>rosids</taxon>
        <taxon>fabids</taxon>
        <taxon>Fabales</taxon>
        <taxon>Fabaceae</taxon>
        <taxon>Papilionoideae</taxon>
        <taxon>50 kb inversion clade</taxon>
        <taxon>NPAAA clade</taxon>
        <taxon>Hologalegina</taxon>
        <taxon>IRL clade</taxon>
        <taxon>Trifolieae</taxon>
        <taxon>Trifolium</taxon>
    </lineage>
</organism>
<keyword evidence="3" id="KW-1185">Reference proteome</keyword>
<evidence type="ECO:0000256" key="1">
    <source>
        <dbReference type="SAM" id="MobiDB-lite"/>
    </source>
</evidence>
<evidence type="ECO:0000313" key="2">
    <source>
        <dbReference type="EMBL" id="MCI66426.1"/>
    </source>
</evidence>
<name>A0A392U202_9FABA</name>
<accession>A0A392U202</accession>
<evidence type="ECO:0000313" key="3">
    <source>
        <dbReference type="Proteomes" id="UP000265520"/>
    </source>
</evidence>
<feature type="region of interest" description="Disordered" evidence="1">
    <location>
        <begin position="16"/>
        <end position="37"/>
    </location>
</feature>
<feature type="non-terminal residue" evidence="2">
    <location>
        <position position="65"/>
    </location>
</feature>
<dbReference type="AlphaFoldDB" id="A0A392U202"/>
<sequence>MKQPELIVPDRALRQAYGAPYRNQKQTSRPDNATAPCTTHSCMLHNQQQPTRFSVSSNQRQFSTI</sequence>
<reference evidence="2 3" key="1">
    <citation type="journal article" date="2018" name="Front. Plant Sci.">
        <title>Red Clover (Trifolium pratense) and Zigzag Clover (T. medium) - A Picture of Genomic Similarities and Differences.</title>
        <authorList>
            <person name="Dluhosova J."/>
            <person name="Istvanek J."/>
            <person name="Nedelnik J."/>
            <person name="Repkova J."/>
        </authorList>
    </citation>
    <scope>NUCLEOTIDE SEQUENCE [LARGE SCALE GENOMIC DNA]</scope>
    <source>
        <strain evidence="3">cv. 10/8</strain>
        <tissue evidence="2">Leaf</tissue>
    </source>
</reference>
<feature type="compositionally biased region" description="Polar residues" evidence="1">
    <location>
        <begin position="23"/>
        <end position="37"/>
    </location>
</feature>
<proteinExistence type="predicted"/>
<protein>
    <submittedName>
        <fullName evidence="2">Uncharacterized protein</fullName>
    </submittedName>
</protein>